<dbReference type="AlphaFoldDB" id="A0A5J9WB56"/>
<sequence length="168" mass="18599">MAKRGRESDYERHRQACIAENQARMEMLGLRRAAQELNVMAAAPAPARRPWTRRQYGTGPLRQSARLKDEPVQHQALPLTGCLSKVKPVLVEEVHKEQEQEQQQQQQQEEKEDEEEGQQQQAQAAPAAAADEEVAPAPNDSDDEGMGAVYDPVPGSPVHPAGGGDRKF</sequence>
<gene>
    <name evidence="2" type="ORF">EJB05_04895</name>
</gene>
<proteinExistence type="predicted"/>
<feature type="compositionally biased region" description="Acidic residues" evidence="1">
    <location>
        <begin position="130"/>
        <end position="145"/>
    </location>
</feature>
<evidence type="ECO:0000256" key="1">
    <source>
        <dbReference type="SAM" id="MobiDB-lite"/>
    </source>
</evidence>
<evidence type="ECO:0000313" key="2">
    <source>
        <dbReference type="EMBL" id="TVU45408.1"/>
    </source>
</evidence>
<feature type="compositionally biased region" description="Low complexity" evidence="1">
    <location>
        <begin position="118"/>
        <end position="129"/>
    </location>
</feature>
<keyword evidence="3" id="KW-1185">Reference proteome</keyword>
<accession>A0A5J9WB56</accession>
<feature type="region of interest" description="Disordered" evidence="1">
    <location>
        <begin position="44"/>
        <end position="72"/>
    </location>
</feature>
<dbReference type="Gramene" id="TVU45408">
    <property type="protein sequence ID" value="TVU45408"/>
    <property type="gene ID" value="EJB05_04895"/>
</dbReference>
<dbReference type="EMBL" id="RWGY01000004">
    <property type="protein sequence ID" value="TVU45408.1"/>
    <property type="molecule type" value="Genomic_DNA"/>
</dbReference>
<evidence type="ECO:0000313" key="3">
    <source>
        <dbReference type="Proteomes" id="UP000324897"/>
    </source>
</evidence>
<protein>
    <submittedName>
        <fullName evidence="2">Uncharacterized protein</fullName>
    </submittedName>
</protein>
<name>A0A5J9WB56_9POAL</name>
<dbReference type="Proteomes" id="UP000324897">
    <property type="component" value="Chromosome 5"/>
</dbReference>
<reference evidence="2 3" key="1">
    <citation type="journal article" date="2019" name="Sci. Rep.">
        <title>A high-quality genome of Eragrostis curvula grass provides insights into Poaceae evolution and supports new strategies to enhance forage quality.</title>
        <authorList>
            <person name="Carballo J."/>
            <person name="Santos B.A.C.M."/>
            <person name="Zappacosta D."/>
            <person name="Garbus I."/>
            <person name="Selva J.P."/>
            <person name="Gallo C.A."/>
            <person name="Diaz A."/>
            <person name="Albertini E."/>
            <person name="Caccamo M."/>
            <person name="Echenique V."/>
        </authorList>
    </citation>
    <scope>NUCLEOTIDE SEQUENCE [LARGE SCALE GENOMIC DNA]</scope>
    <source>
        <strain evidence="3">cv. Victoria</strain>
        <tissue evidence="2">Leaf</tissue>
    </source>
</reference>
<organism evidence="2 3">
    <name type="scientific">Eragrostis curvula</name>
    <name type="common">weeping love grass</name>
    <dbReference type="NCBI Taxonomy" id="38414"/>
    <lineage>
        <taxon>Eukaryota</taxon>
        <taxon>Viridiplantae</taxon>
        <taxon>Streptophyta</taxon>
        <taxon>Embryophyta</taxon>
        <taxon>Tracheophyta</taxon>
        <taxon>Spermatophyta</taxon>
        <taxon>Magnoliopsida</taxon>
        <taxon>Liliopsida</taxon>
        <taxon>Poales</taxon>
        <taxon>Poaceae</taxon>
        <taxon>PACMAD clade</taxon>
        <taxon>Chloridoideae</taxon>
        <taxon>Eragrostideae</taxon>
        <taxon>Eragrostidinae</taxon>
        <taxon>Eragrostis</taxon>
    </lineage>
</organism>
<comment type="caution">
    <text evidence="2">The sequence shown here is derived from an EMBL/GenBank/DDBJ whole genome shotgun (WGS) entry which is preliminary data.</text>
</comment>
<feature type="region of interest" description="Disordered" evidence="1">
    <location>
        <begin position="93"/>
        <end position="168"/>
    </location>
</feature>
<dbReference type="OrthoDB" id="686061at2759"/>
<feature type="non-terminal residue" evidence="2">
    <location>
        <position position="1"/>
    </location>
</feature>